<dbReference type="Pfam" id="PF20558">
    <property type="entry name" value="DUF6769"/>
    <property type="match status" value="1"/>
</dbReference>
<evidence type="ECO:0000313" key="2">
    <source>
        <dbReference type="EMBL" id="HIX03953.1"/>
    </source>
</evidence>
<evidence type="ECO:0000313" key="3">
    <source>
        <dbReference type="Proteomes" id="UP000824202"/>
    </source>
</evidence>
<accession>A0A9D2ABS3</accession>
<reference evidence="2" key="2">
    <citation type="submission" date="2021-04" db="EMBL/GenBank/DDBJ databases">
        <authorList>
            <person name="Gilroy R."/>
        </authorList>
    </citation>
    <scope>NUCLEOTIDE SEQUENCE</scope>
    <source>
        <strain evidence="2">23274</strain>
    </source>
</reference>
<dbReference type="PROSITE" id="PS51257">
    <property type="entry name" value="PROKAR_LIPOPROTEIN"/>
    <property type="match status" value="1"/>
</dbReference>
<gene>
    <name evidence="2" type="ORF">H9863_07560</name>
</gene>
<keyword evidence="1" id="KW-1133">Transmembrane helix</keyword>
<protein>
    <submittedName>
        <fullName evidence="2">Uncharacterized protein</fullName>
    </submittedName>
</protein>
<evidence type="ECO:0000256" key="1">
    <source>
        <dbReference type="SAM" id="Phobius"/>
    </source>
</evidence>
<dbReference type="EMBL" id="DXFT01000146">
    <property type="protein sequence ID" value="HIX03953.1"/>
    <property type="molecule type" value="Genomic_DNA"/>
</dbReference>
<dbReference type="Proteomes" id="UP000824202">
    <property type="component" value="Unassembled WGS sequence"/>
</dbReference>
<keyword evidence="1" id="KW-0472">Membrane</keyword>
<dbReference type="AlphaFoldDB" id="A0A9D2ABS3"/>
<dbReference type="InterPro" id="IPR046660">
    <property type="entry name" value="DUF6769"/>
</dbReference>
<sequence length="140" mass="15552">MGALKKIITFCFMFSACMTMLAFTVVPHHHHEAYICFNSQHCCQDMPVPPHTHDQNENGENSCVSHLFQTQVGRSQSAEEEEGYSPAQANGLPFFLPPCPPALKLLFQTQATRSPIPYEESLHTVTLCDNKAGRAPPALH</sequence>
<feature type="transmembrane region" description="Helical" evidence="1">
    <location>
        <begin position="7"/>
        <end position="26"/>
    </location>
</feature>
<name>A0A9D2ABS3_9BACT</name>
<reference evidence="2" key="1">
    <citation type="journal article" date="2021" name="PeerJ">
        <title>Extensive microbial diversity within the chicken gut microbiome revealed by metagenomics and culture.</title>
        <authorList>
            <person name="Gilroy R."/>
            <person name="Ravi A."/>
            <person name="Getino M."/>
            <person name="Pursley I."/>
            <person name="Horton D.L."/>
            <person name="Alikhan N.F."/>
            <person name="Baker D."/>
            <person name="Gharbi K."/>
            <person name="Hall N."/>
            <person name="Watson M."/>
            <person name="Adriaenssens E.M."/>
            <person name="Foster-Nyarko E."/>
            <person name="Jarju S."/>
            <person name="Secka A."/>
            <person name="Antonio M."/>
            <person name="Oren A."/>
            <person name="Chaudhuri R.R."/>
            <person name="La Ragione R."/>
            <person name="Hildebrand F."/>
            <person name="Pallen M.J."/>
        </authorList>
    </citation>
    <scope>NUCLEOTIDE SEQUENCE</scope>
    <source>
        <strain evidence="2">23274</strain>
    </source>
</reference>
<proteinExistence type="predicted"/>
<organism evidence="2 3">
    <name type="scientific">Candidatus Odoribacter faecigallinarum</name>
    <dbReference type="NCBI Taxonomy" id="2838706"/>
    <lineage>
        <taxon>Bacteria</taxon>
        <taxon>Pseudomonadati</taxon>
        <taxon>Bacteroidota</taxon>
        <taxon>Bacteroidia</taxon>
        <taxon>Bacteroidales</taxon>
        <taxon>Odoribacteraceae</taxon>
        <taxon>Odoribacter</taxon>
    </lineage>
</organism>
<comment type="caution">
    <text evidence="2">The sequence shown here is derived from an EMBL/GenBank/DDBJ whole genome shotgun (WGS) entry which is preliminary data.</text>
</comment>
<keyword evidence="1" id="KW-0812">Transmembrane</keyword>